<dbReference type="Gene3D" id="3.40.1090.10">
    <property type="entry name" value="Cytosolic phospholipase A2 catalytic domain"/>
    <property type="match status" value="1"/>
</dbReference>
<proteinExistence type="predicted"/>
<evidence type="ECO:0000256" key="1">
    <source>
        <dbReference type="ARBA" id="ARBA00022963"/>
    </source>
</evidence>
<keyword evidence="1" id="KW-0443">Lipid metabolism</keyword>
<reference evidence="3" key="2">
    <citation type="submission" date="2025-08" db="UniProtKB">
        <authorList>
            <consortium name="RefSeq"/>
        </authorList>
    </citation>
    <scope>IDENTIFICATION</scope>
</reference>
<reference evidence="2" key="1">
    <citation type="journal article" date="2012" name="Nat. Commun.">
        <title>The genome of Prunus mume.</title>
        <authorList>
            <person name="Zhang Q."/>
            <person name="Chen W."/>
            <person name="Sun L."/>
            <person name="Zhao F."/>
            <person name="Huang B."/>
            <person name="Yang W."/>
            <person name="Tao Y."/>
            <person name="Wang J."/>
            <person name="Yuan Z."/>
            <person name="Fan G."/>
            <person name="Xing Z."/>
            <person name="Han C."/>
            <person name="Pan H."/>
            <person name="Zhong X."/>
            <person name="Shi W."/>
            <person name="Liang X."/>
            <person name="Du D."/>
            <person name="Sun F."/>
            <person name="Xu Z."/>
            <person name="Hao R."/>
            <person name="Lv T."/>
            <person name="Lv Y."/>
            <person name="Zheng Z."/>
            <person name="Sun M."/>
            <person name="Luo L."/>
            <person name="Cai M."/>
            <person name="Gao Y."/>
            <person name="Wang J."/>
            <person name="Yin Y."/>
            <person name="Xu X."/>
            <person name="Cheng T."/>
            <person name="Wang J."/>
        </authorList>
    </citation>
    <scope>NUCLEOTIDE SEQUENCE [LARGE SCALE GENOMIC DNA]</scope>
</reference>
<dbReference type="Proteomes" id="UP000694861">
    <property type="component" value="Linkage group LG4"/>
</dbReference>
<keyword evidence="1" id="KW-0442">Lipid degradation</keyword>
<dbReference type="PANTHER" id="PTHR32176">
    <property type="entry name" value="XYLOSE ISOMERASE"/>
    <property type="match status" value="1"/>
</dbReference>
<gene>
    <name evidence="3" type="primary">LOC107880994</name>
</gene>
<accession>A0ABM1LPA5</accession>
<name>A0ABM1LPA5_PRUMU</name>
<dbReference type="PANTHER" id="PTHR32176:SF104">
    <property type="entry name" value="PATATIN"/>
    <property type="match status" value="1"/>
</dbReference>
<keyword evidence="2" id="KW-1185">Reference proteome</keyword>
<dbReference type="GeneID" id="107880994"/>
<organism evidence="2 3">
    <name type="scientific">Prunus mume</name>
    <name type="common">Japanese apricot</name>
    <name type="synonym">Armeniaca mume</name>
    <dbReference type="NCBI Taxonomy" id="102107"/>
    <lineage>
        <taxon>Eukaryota</taxon>
        <taxon>Viridiplantae</taxon>
        <taxon>Streptophyta</taxon>
        <taxon>Embryophyta</taxon>
        <taxon>Tracheophyta</taxon>
        <taxon>Spermatophyta</taxon>
        <taxon>Magnoliopsida</taxon>
        <taxon>eudicotyledons</taxon>
        <taxon>Gunneridae</taxon>
        <taxon>Pentapetalae</taxon>
        <taxon>rosids</taxon>
        <taxon>fabids</taxon>
        <taxon>Rosales</taxon>
        <taxon>Rosaceae</taxon>
        <taxon>Amygdaloideae</taxon>
        <taxon>Amygdaleae</taxon>
        <taxon>Prunus</taxon>
    </lineage>
</organism>
<evidence type="ECO:0000313" key="2">
    <source>
        <dbReference type="Proteomes" id="UP000694861"/>
    </source>
</evidence>
<dbReference type="RefSeq" id="XP_016649232.1">
    <property type="nucleotide sequence ID" value="XM_016793746.1"/>
</dbReference>
<evidence type="ECO:0000313" key="3">
    <source>
        <dbReference type="RefSeq" id="XP_016649232.1"/>
    </source>
</evidence>
<sequence>MSVVFKSLESEKNYLRIQDDTLKGKVSSVDNSTKENLENLAKIGEELLKKPVSKVNLETGNFEPSKHETNEQALTRFAKLLSQEKHLREQASSS</sequence>
<protein>
    <submittedName>
        <fullName evidence="3">Patatin-like protein 3</fullName>
    </submittedName>
</protein>